<evidence type="ECO:0000256" key="4">
    <source>
        <dbReference type="ARBA" id="ARBA00022763"/>
    </source>
</evidence>
<dbReference type="InterPro" id="IPR014016">
    <property type="entry name" value="UvrD-like_ATP-bd"/>
</dbReference>
<dbReference type="PANTHER" id="PTHR11070">
    <property type="entry name" value="UVRD / RECB / PCRA DNA HELICASE FAMILY MEMBER"/>
    <property type="match status" value="1"/>
</dbReference>
<evidence type="ECO:0000256" key="12">
    <source>
        <dbReference type="ARBA" id="ARBA00034617"/>
    </source>
</evidence>
<keyword evidence="5 15" id="KW-0378">Hydrolase</keyword>
<dbReference type="Gene3D" id="1.10.10.160">
    <property type="match status" value="1"/>
</dbReference>
<dbReference type="GO" id="GO:0009338">
    <property type="term" value="C:exodeoxyribonuclease V complex"/>
    <property type="evidence" value="ECO:0007669"/>
    <property type="project" value="TreeGrafter"/>
</dbReference>
<dbReference type="PANTHER" id="PTHR11070:SF23">
    <property type="entry name" value="RECBCD ENZYME SUBUNIT RECB"/>
    <property type="match status" value="1"/>
</dbReference>
<comment type="caution">
    <text evidence="18">The sequence shown here is derived from an EMBL/GenBank/DDBJ whole genome shotgun (WGS) entry which is preliminary data.</text>
</comment>
<evidence type="ECO:0000313" key="19">
    <source>
        <dbReference type="Proteomes" id="UP000664277"/>
    </source>
</evidence>
<dbReference type="Gene3D" id="3.90.320.10">
    <property type="match status" value="1"/>
</dbReference>
<evidence type="ECO:0000256" key="9">
    <source>
        <dbReference type="ARBA" id="ARBA00023125"/>
    </source>
</evidence>
<dbReference type="InterPro" id="IPR014017">
    <property type="entry name" value="DNA_helicase_UvrD-like_C"/>
</dbReference>
<dbReference type="Pfam" id="PF13361">
    <property type="entry name" value="UvrD_C"/>
    <property type="match status" value="1"/>
</dbReference>
<comment type="similarity">
    <text evidence="1">Belongs to the helicase family. UvrD subfamily.</text>
</comment>
<evidence type="ECO:0000256" key="5">
    <source>
        <dbReference type="ARBA" id="ARBA00022801"/>
    </source>
</evidence>
<keyword evidence="8 15" id="KW-0067">ATP-binding</keyword>
<dbReference type="GO" id="GO:0005524">
    <property type="term" value="F:ATP binding"/>
    <property type="evidence" value="ECO:0007669"/>
    <property type="project" value="UniProtKB-UniRule"/>
</dbReference>
<evidence type="ECO:0000256" key="13">
    <source>
        <dbReference type="ARBA" id="ARBA00034808"/>
    </source>
</evidence>
<evidence type="ECO:0000256" key="7">
    <source>
        <dbReference type="ARBA" id="ARBA00022839"/>
    </source>
</evidence>
<dbReference type="PROSITE" id="PS51198">
    <property type="entry name" value="UVRD_HELICASE_ATP_BIND"/>
    <property type="match status" value="1"/>
</dbReference>
<evidence type="ECO:0000256" key="10">
    <source>
        <dbReference type="ARBA" id="ARBA00023204"/>
    </source>
</evidence>
<keyword evidence="7" id="KW-0269">Exonuclease</keyword>
<dbReference type="InterPro" id="IPR013986">
    <property type="entry name" value="DExx_box_DNA_helicase_dom_sf"/>
</dbReference>
<dbReference type="InterPro" id="IPR011604">
    <property type="entry name" value="PDDEXK-like_dom_sf"/>
</dbReference>
<evidence type="ECO:0000256" key="8">
    <source>
        <dbReference type="ARBA" id="ARBA00022840"/>
    </source>
</evidence>
<evidence type="ECO:0000259" key="17">
    <source>
        <dbReference type="PROSITE" id="PS51217"/>
    </source>
</evidence>
<evidence type="ECO:0000313" key="18">
    <source>
        <dbReference type="EMBL" id="MBN8661367.1"/>
    </source>
</evidence>
<accession>A0A8J7PNM4</accession>
<dbReference type="InterPro" id="IPR000212">
    <property type="entry name" value="DNA_helicase_UvrD/REP"/>
</dbReference>
<evidence type="ECO:0000256" key="3">
    <source>
        <dbReference type="ARBA" id="ARBA00022741"/>
    </source>
</evidence>
<keyword evidence="10" id="KW-0234">DNA repair</keyword>
<dbReference type="Gene3D" id="3.40.50.300">
    <property type="entry name" value="P-loop containing nucleotide triphosphate hydrolases"/>
    <property type="match status" value="4"/>
</dbReference>
<keyword evidence="2" id="KW-0540">Nuclease</keyword>
<dbReference type="GO" id="GO:0003677">
    <property type="term" value="F:DNA binding"/>
    <property type="evidence" value="ECO:0007669"/>
    <property type="project" value="UniProtKB-KW"/>
</dbReference>
<feature type="domain" description="UvrD-like helicase C-terminal" evidence="17">
    <location>
        <begin position="504"/>
        <end position="786"/>
    </location>
</feature>
<dbReference type="Gene3D" id="1.10.486.10">
    <property type="entry name" value="PCRA, domain 4"/>
    <property type="match status" value="1"/>
</dbReference>
<dbReference type="GO" id="GO:0043138">
    <property type="term" value="F:3'-5' DNA helicase activity"/>
    <property type="evidence" value="ECO:0007669"/>
    <property type="project" value="UniProtKB-EC"/>
</dbReference>
<evidence type="ECO:0000256" key="14">
    <source>
        <dbReference type="ARBA" id="ARBA00048988"/>
    </source>
</evidence>
<evidence type="ECO:0000256" key="2">
    <source>
        <dbReference type="ARBA" id="ARBA00022722"/>
    </source>
</evidence>
<dbReference type="SUPFAM" id="SSF52540">
    <property type="entry name" value="P-loop containing nucleoside triphosphate hydrolases"/>
    <property type="match status" value="1"/>
</dbReference>
<evidence type="ECO:0000256" key="6">
    <source>
        <dbReference type="ARBA" id="ARBA00022806"/>
    </source>
</evidence>
<comment type="catalytic activity">
    <reaction evidence="12">
        <text>Couples ATP hydrolysis with the unwinding of duplex DNA by translocating in the 3'-5' direction.</text>
        <dbReference type="EC" id="5.6.2.4"/>
    </reaction>
</comment>
<reference evidence="18" key="1">
    <citation type="submission" date="2021-02" db="EMBL/GenBank/DDBJ databases">
        <title>Genome-Resolved Metagenomics of a Microbial Community Performing Photosynthetic Biological Nutrient Removal.</title>
        <authorList>
            <person name="Mcdaniel E.A."/>
        </authorList>
    </citation>
    <scope>NUCLEOTIDE SEQUENCE</scope>
    <source>
        <strain evidence="18">UWPOB_OBS1</strain>
    </source>
</reference>
<name>A0A8J7PNM4_9BACT</name>
<evidence type="ECO:0000256" key="1">
    <source>
        <dbReference type="ARBA" id="ARBA00009922"/>
    </source>
</evidence>
<comment type="catalytic activity">
    <reaction evidence="14">
        <text>ATP + H2O = ADP + phosphate + H(+)</text>
        <dbReference type="Rhea" id="RHEA:13065"/>
        <dbReference type="ChEBI" id="CHEBI:15377"/>
        <dbReference type="ChEBI" id="CHEBI:15378"/>
        <dbReference type="ChEBI" id="CHEBI:30616"/>
        <dbReference type="ChEBI" id="CHEBI:43474"/>
        <dbReference type="ChEBI" id="CHEBI:456216"/>
        <dbReference type="EC" id="5.6.2.4"/>
    </reaction>
</comment>
<dbReference type="Proteomes" id="UP000664277">
    <property type="component" value="Unassembled WGS sequence"/>
</dbReference>
<evidence type="ECO:0000259" key="16">
    <source>
        <dbReference type="PROSITE" id="PS51198"/>
    </source>
</evidence>
<evidence type="ECO:0000256" key="15">
    <source>
        <dbReference type="PROSITE-ProRule" id="PRU00560"/>
    </source>
</evidence>
<feature type="domain" description="UvrD-like helicase ATP-binding" evidence="16">
    <location>
        <begin position="1"/>
        <end position="485"/>
    </location>
</feature>
<sequence length="1149" mass="129217">MLTQEQELAVKSVGQNVLVAAGAGSGKTHVLVERYVEILRNNPETGLSNIIAVTFTRKAAAEMRSRLKSKFLQLSLDAGEKAQGLDRRWHEAMLEVDGAKIGTIHSLCESILKLFSADCGIDPQFSMLDELTTKELLSQAIEGAIRDIVLSQSEVGESAEAQTSSHQHELFVLNVLDFDKLKSLLESMLRSSMQINETLAIVDRAYLLTGKIALESLRDFASRLLDEVKRQRLRELLQSEKLKRLLQEAASNAIAKDSDAMEQNRRLVLSCFADASKRLTPSASGLAVSSQEIDQCWRLIGEAASINMRGGGRGDDVKAVKEILKELKALCQDFIEKFEPSFNTFDEEGFEGILGIVSLYRMALERYQSAKAELNSVDYNDLIAMTIEALSAPQSRARAFFAERLHALLVDEFQDTNDLQARLLSLLAGDSTRIFLIGDDKQSIYKFQGADVATFNKWRDALRQGLPALKGESLVTKLTASFRSHPHVVGFVNAVFEKVFDSDPAILSYVASFEALNAARPLDESNASENHVDIVRFVEDEEYPGDKAQFEAQMVAQWIKHKIASGSEIEEKSGARRTLNFGDFAVLVQRNGDFQHFEKVFARHNIPFVVFGGSGFLRRQEVLDFENLLRFLDNPQETGHALLAVLRSPFCSLTDDLIHSLADGTRQPLWQKLLAKSEERPDLYGQTVRLLKRLIEDAALLPLDELLHKIVADTAFDLALLAAPDGRQRSRNIWKLLQMTAECDHISAGEFADRLAKMRQLGVRESEAPLDGGDSVKIMTIHASKGLEFPAVALPCLSGGRVALLDKCIYHPYYGIALNTAREDKNDKPGWFKLAAFLNEEMEWEEKKRLLYVAMTRARDYLALFVKEGGRNVKNYRTMLQPILFGADIPPAQGLLAASLNFRGQDQPFNTYLANDYLGQYDWRSGELFASQVGIQDEIKSQAMLLPTMSRTAKDPEVDTLGLTRITARGRRADIAIDEGFDRELISSNFLGTFFHQLMENLPARTRPDEDFLRRYVSDVAFGQSFHMAHGPVLERLLQEGLKLLDTYYESRLFELVQSSPRLFKEMTYLIDSYGEEYKKRQPDLVFEGADGLWYIVDYKTDHLEAGPELQARRHKEQLQSYARDLEALTGFVFAPYVYFARPGILYPV</sequence>
<feature type="binding site" evidence="15">
    <location>
        <begin position="21"/>
        <end position="28"/>
    </location>
    <ligand>
        <name>ATP</name>
        <dbReference type="ChEBI" id="CHEBI:30616"/>
    </ligand>
</feature>
<evidence type="ECO:0000256" key="11">
    <source>
        <dbReference type="ARBA" id="ARBA00023235"/>
    </source>
</evidence>
<dbReference type="EC" id="5.6.2.4" evidence="13"/>
<keyword evidence="3 15" id="KW-0547">Nucleotide-binding</keyword>
<gene>
    <name evidence="18" type="ORF">J0M35_13460</name>
</gene>
<dbReference type="InterPro" id="IPR011335">
    <property type="entry name" value="Restrct_endonuc-II-like"/>
</dbReference>
<dbReference type="PROSITE" id="PS51217">
    <property type="entry name" value="UVRD_HELICASE_CTER"/>
    <property type="match status" value="1"/>
</dbReference>
<dbReference type="InterPro" id="IPR027417">
    <property type="entry name" value="P-loop_NTPase"/>
</dbReference>
<protein>
    <recommendedName>
        <fullName evidence="13">DNA 3'-5' helicase</fullName>
        <ecNumber evidence="13">5.6.2.4</ecNumber>
    </recommendedName>
</protein>
<keyword evidence="6 15" id="KW-0347">Helicase</keyword>
<dbReference type="GO" id="GO:0004527">
    <property type="term" value="F:exonuclease activity"/>
    <property type="evidence" value="ECO:0007669"/>
    <property type="project" value="UniProtKB-KW"/>
</dbReference>
<proteinExistence type="inferred from homology"/>
<dbReference type="EMBL" id="JAFLCK010000019">
    <property type="protein sequence ID" value="MBN8661367.1"/>
    <property type="molecule type" value="Genomic_DNA"/>
</dbReference>
<dbReference type="SUPFAM" id="SSF52980">
    <property type="entry name" value="Restriction endonuclease-like"/>
    <property type="match status" value="1"/>
</dbReference>
<dbReference type="Pfam" id="PF00580">
    <property type="entry name" value="UvrD-helicase"/>
    <property type="match status" value="1"/>
</dbReference>
<keyword evidence="11" id="KW-0413">Isomerase</keyword>
<organism evidence="18 19">
    <name type="scientific">Candidatus Obscuribacter phosphatis</name>
    <dbReference type="NCBI Taxonomy" id="1906157"/>
    <lineage>
        <taxon>Bacteria</taxon>
        <taxon>Bacillati</taxon>
        <taxon>Candidatus Melainabacteria</taxon>
        <taxon>Candidatus Obscuribacterales</taxon>
        <taxon>Candidatus Obscuribacteraceae</taxon>
        <taxon>Candidatus Obscuribacter</taxon>
    </lineage>
</organism>
<keyword evidence="9" id="KW-0238">DNA-binding</keyword>
<dbReference type="AlphaFoldDB" id="A0A8J7PNM4"/>
<dbReference type="GO" id="GO:0000725">
    <property type="term" value="P:recombinational repair"/>
    <property type="evidence" value="ECO:0007669"/>
    <property type="project" value="TreeGrafter"/>
</dbReference>
<keyword evidence="4" id="KW-0227">DNA damage</keyword>
<dbReference type="GO" id="GO:0005829">
    <property type="term" value="C:cytosol"/>
    <property type="evidence" value="ECO:0007669"/>
    <property type="project" value="TreeGrafter"/>
</dbReference>